<dbReference type="InterPro" id="IPR000917">
    <property type="entry name" value="Sulfatase_N"/>
</dbReference>
<dbReference type="Proteomes" id="UP000315971">
    <property type="component" value="Unassembled WGS sequence"/>
</dbReference>
<evidence type="ECO:0000256" key="1">
    <source>
        <dbReference type="SAM" id="SignalP"/>
    </source>
</evidence>
<accession>A0A521DP05</accession>
<dbReference type="InterPro" id="IPR052701">
    <property type="entry name" value="GAG_Ulvan_Degrading_Sulfatases"/>
</dbReference>
<evidence type="ECO:0000259" key="2">
    <source>
        <dbReference type="Pfam" id="PF00884"/>
    </source>
</evidence>
<organism evidence="3 4">
    <name type="scientific">Solitalea koreensis</name>
    <dbReference type="NCBI Taxonomy" id="543615"/>
    <lineage>
        <taxon>Bacteria</taxon>
        <taxon>Pseudomonadati</taxon>
        <taxon>Bacteroidota</taxon>
        <taxon>Sphingobacteriia</taxon>
        <taxon>Sphingobacteriales</taxon>
        <taxon>Sphingobacteriaceae</taxon>
        <taxon>Solitalea</taxon>
    </lineage>
</organism>
<dbReference type="Gene3D" id="3.30.1120.10">
    <property type="match status" value="1"/>
</dbReference>
<dbReference type="Gene3D" id="3.40.720.10">
    <property type="entry name" value="Alkaline Phosphatase, subunit A"/>
    <property type="match status" value="1"/>
</dbReference>
<dbReference type="PANTHER" id="PTHR43751:SF2">
    <property type="entry name" value="SULFATASE N-TERMINAL DOMAIN-CONTAINING PROTEIN"/>
    <property type="match status" value="1"/>
</dbReference>
<dbReference type="AlphaFoldDB" id="A0A521DP05"/>
<dbReference type="PANTHER" id="PTHR43751">
    <property type="entry name" value="SULFATASE"/>
    <property type="match status" value="1"/>
</dbReference>
<dbReference type="SUPFAM" id="SSF53649">
    <property type="entry name" value="Alkaline phosphatase-like"/>
    <property type="match status" value="1"/>
</dbReference>
<gene>
    <name evidence="3" type="ORF">SAMN06265350_1087</name>
</gene>
<dbReference type="OrthoDB" id="9764377at2"/>
<evidence type="ECO:0000313" key="4">
    <source>
        <dbReference type="Proteomes" id="UP000315971"/>
    </source>
</evidence>
<evidence type="ECO:0000313" key="3">
    <source>
        <dbReference type="EMBL" id="SMO73305.1"/>
    </source>
</evidence>
<dbReference type="RefSeq" id="WP_142604310.1">
    <property type="nucleotide sequence ID" value="NZ_FXSZ01000008.1"/>
</dbReference>
<dbReference type="InterPro" id="IPR017850">
    <property type="entry name" value="Alkaline_phosphatase_core_sf"/>
</dbReference>
<feature type="chain" id="PRO_5021757137" evidence="1">
    <location>
        <begin position="22"/>
        <end position="514"/>
    </location>
</feature>
<dbReference type="EMBL" id="FXSZ01000008">
    <property type="protein sequence ID" value="SMO73305.1"/>
    <property type="molecule type" value="Genomic_DNA"/>
</dbReference>
<sequence>MKSSKLLLVAATTLFCLTSRAQQKPNIVVIWGDDIGYWNISAYNLGMMGYKTPNIDRIAKEGALFTDWYGQQSCTAGRACFITGQSGFRTGLLKVGLPGAKEGLQARDVTLAELLKGQGYMTAQFGKNHLGDADATLPTMHGFDEFYGSLYHLNAEQEPENPDYFKDPEMKKKYGTRGVIHSWANPDGTQKIELTGPLNTERMKTVDEEFTKATLDYLDKRKADGKPFFLWWNSTRMHIFTHLKKESEGKTGLGVEADGMVEHDAMVGQILDKLKELGMDENTIVMYATDNGAEEFSWPDGGTTPFRGEKNTNWEGGYRVPCAIRWPGVIKPGSIDNNIYSHEDMIPTLLAAVGVADVKEQLLKGMKVDNKTFKVHLDGYNLLPFWTGKTDKSPRHEFFYWNDDGSLVALRYDNWKIVFREQRSEGFDVWQDPFVTLRLPKIYNLRSDPFEKADLVSINYSKWRIDRLFLLVPAQEYVAKYIATFKEFPPSQKAGSFSLDQVLIKLTEAQTSGQ</sequence>
<keyword evidence="4" id="KW-1185">Reference proteome</keyword>
<feature type="domain" description="Sulfatase N-terminal" evidence="2">
    <location>
        <begin position="25"/>
        <end position="355"/>
    </location>
</feature>
<dbReference type="Pfam" id="PF00884">
    <property type="entry name" value="Sulfatase"/>
    <property type="match status" value="1"/>
</dbReference>
<proteinExistence type="predicted"/>
<name>A0A521DP05_9SPHI</name>
<keyword evidence="1" id="KW-0732">Signal</keyword>
<reference evidence="3 4" key="1">
    <citation type="submission" date="2017-05" db="EMBL/GenBank/DDBJ databases">
        <authorList>
            <person name="Varghese N."/>
            <person name="Submissions S."/>
        </authorList>
    </citation>
    <scope>NUCLEOTIDE SEQUENCE [LARGE SCALE GENOMIC DNA]</scope>
    <source>
        <strain evidence="3 4">DSM 21342</strain>
    </source>
</reference>
<dbReference type="CDD" id="cd16142">
    <property type="entry name" value="ARS_like"/>
    <property type="match status" value="1"/>
</dbReference>
<protein>
    <submittedName>
        <fullName evidence="3">Arylsulfatase</fullName>
    </submittedName>
</protein>
<feature type="signal peptide" evidence="1">
    <location>
        <begin position="1"/>
        <end position="21"/>
    </location>
</feature>